<comment type="pathway">
    <text evidence="1">Secondary metabolite biosynthesis.</text>
</comment>
<dbReference type="SUPFAM" id="SSF51735">
    <property type="entry name" value="NAD(P)-binding Rossmann-fold domains"/>
    <property type="match status" value="1"/>
</dbReference>
<evidence type="ECO:0000259" key="5">
    <source>
        <dbReference type="SMART" id="SM00829"/>
    </source>
</evidence>
<dbReference type="InterPro" id="IPR013154">
    <property type="entry name" value="ADH-like_N"/>
</dbReference>
<dbReference type="GO" id="GO:0071949">
    <property type="term" value="F:FAD binding"/>
    <property type="evidence" value="ECO:0007669"/>
    <property type="project" value="InterPro"/>
</dbReference>
<dbReference type="PANTHER" id="PTHR45033:SF1">
    <property type="entry name" value="OXIDOREDUCTASE (EUROFUNG)"/>
    <property type="match status" value="1"/>
</dbReference>
<name>A0A553I4F5_9PEZI</name>
<evidence type="ECO:0000256" key="3">
    <source>
        <dbReference type="ARBA" id="ARBA00022827"/>
    </source>
</evidence>
<keyword evidence="4" id="KW-0560">Oxidoreductase</keyword>
<dbReference type="STRING" id="2512241.A0A553I4F5"/>
<dbReference type="InterPro" id="IPR052711">
    <property type="entry name" value="Zinc_ADH-like"/>
</dbReference>
<dbReference type="InterPro" id="IPR011032">
    <property type="entry name" value="GroES-like_sf"/>
</dbReference>
<accession>A0A553I4F5</accession>
<proteinExistence type="predicted"/>
<evidence type="ECO:0000256" key="1">
    <source>
        <dbReference type="ARBA" id="ARBA00005179"/>
    </source>
</evidence>
<dbReference type="InterPro" id="IPR002938">
    <property type="entry name" value="FAD-bd"/>
</dbReference>
<dbReference type="EMBL" id="VFLP01000018">
    <property type="protein sequence ID" value="TRX95089.1"/>
    <property type="molecule type" value="Genomic_DNA"/>
</dbReference>
<dbReference type="OrthoDB" id="10016252at2759"/>
<protein>
    <recommendedName>
        <fullName evidence="5">Enoyl reductase (ER) domain-containing protein</fullName>
    </recommendedName>
</protein>
<dbReference type="AlphaFoldDB" id="A0A553I4F5"/>
<dbReference type="Pfam" id="PF08240">
    <property type="entry name" value="ADH_N"/>
    <property type="match status" value="1"/>
</dbReference>
<comment type="caution">
    <text evidence="6">The sequence shown here is derived from an EMBL/GenBank/DDBJ whole genome shotgun (WGS) entry which is preliminary data.</text>
</comment>
<dbReference type="Proteomes" id="UP000319160">
    <property type="component" value="Unassembled WGS sequence"/>
</dbReference>
<dbReference type="PRINTS" id="PR00420">
    <property type="entry name" value="RNGMNOXGNASE"/>
</dbReference>
<evidence type="ECO:0000313" key="7">
    <source>
        <dbReference type="Proteomes" id="UP000319160"/>
    </source>
</evidence>
<dbReference type="InterPro" id="IPR013149">
    <property type="entry name" value="ADH-like_C"/>
</dbReference>
<evidence type="ECO:0000313" key="6">
    <source>
        <dbReference type="EMBL" id="TRX95089.1"/>
    </source>
</evidence>
<dbReference type="Gene3D" id="3.30.70.2450">
    <property type="match status" value="1"/>
</dbReference>
<keyword evidence="7" id="KW-1185">Reference proteome</keyword>
<gene>
    <name evidence="6" type="ORF">FHL15_004174</name>
</gene>
<evidence type="ECO:0000256" key="4">
    <source>
        <dbReference type="ARBA" id="ARBA00023002"/>
    </source>
</evidence>
<evidence type="ECO:0000256" key="2">
    <source>
        <dbReference type="ARBA" id="ARBA00022630"/>
    </source>
</evidence>
<sequence length="887" mass="98583">MKQWFTKQKGLDKLRLVDVPEPSELEEGEVLVKIHSVSLNFRDTEVCMGLYNHHKSANQGSEIVPTSDCCGTVVKLGPGASDSGLKEGDRVASIFIQTHLTGQIVAKDFDSGLGLPLNGCLAQYRVFPAYGLIKVPQYLTDDEVACLPIATVTAWMSINTFQPIGQPLRGKDKVVLLQGTGGVAIAGLQIAKALGLTSVHISIYVYDVMDLESESKQELHTAIITSSSDAKLERAKKLGADHTINYKKEPNWDEVALKLTNGRGVDIVLECGGAQTLTKSFRCVAFGGLISAIGYLSGKEDAAGERVNANVLALSRNVTFKGILNGPKDRFEEVLRLYEKEHIQPVIDRTFEFEQADEALKYLFSGGHFGKTTIKYPRTLNDCRRKARRPQWKLEMGKSHINSTIATQKDGWFLGCIQPVDARTQITHAENRTLCDQHVSLGMQGLPPILNHHCGEVFRLWSSEPGIALGSGVVALKVIMDRPFNKVLIVGAGPSGLLLALLLSKHGIAVEIFEASHELDKQPRAAIYGSSAVPELRRAGIVDEIRRRGMSPTSVSWRRWEDHSTITSMDGSSMADVDGEDLRMLCLVLDQLDELMLEEFLTKYNGKIHWKHKVTGTGQDETQAWVDVETPDGKKKYHGDYIVGCDGATSQVRKSLFGDDFPGFTWERQIVATNVYYDFTKFGWKDSSFILHPEHFYMAARISPDGLYRVTYGESPGLTWEEMKARQAWKYEMMLPGHPKPGDYKIVMLSPYRMHQRCAPSFRVGRILLAADAAHLCNPWGGMGITGGFVDVGGLYDCLAGIWDGKADESILDLYSEKRIEKWKTVINPVSSDNFRRVSDSDPDTLLERDPVLQACKKAENDPEAQRKMALAAFSVRYDFTQHYNKA</sequence>
<keyword evidence="3" id="KW-0274">FAD</keyword>
<dbReference type="InterPro" id="IPR036188">
    <property type="entry name" value="FAD/NAD-bd_sf"/>
</dbReference>
<dbReference type="SUPFAM" id="SSF51905">
    <property type="entry name" value="FAD/NAD(P)-binding domain"/>
    <property type="match status" value="1"/>
</dbReference>
<dbReference type="Gene3D" id="3.50.50.60">
    <property type="entry name" value="FAD/NAD(P)-binding domain"/>
    <property type="match status" value="1"/>
</dbReference>
<reference evidence="7" key="1">
    <citation type="submission" date="2019-06" db="EMBL/GenBank/DDBJ databases">
        <title>Draft genome sequence of the griseofulvin-producing fungus Xylaria cubensis strain G536.</title>
        <authorList>
            <person name="Mead M.E."/>
            <person name="Raja H.A."/>
            <person name="Steenwyk J.L."/>
            <person name="Knowles S.L."/>
            <person name="Oberlies N.H."/>
            <person name="Rokas A."/>
        </authorList>
    </citation>
    <scope>NUCLEOTIDE SEQUENCE [LARGE SCALE GENOMIC DNA]</scope>
    <source>
        <strain evidence="7">G536</strain>
    </source>
</reference>
<dbReference type="SMART" id="SM00829">
    <property type="entry name" value="PKS_ER"/>
    <property type="match status" value="1"/>
</dbReference>
<keyword evidence="2" id="KW-0285">Flavoprotein</keyword>
<dbReference type="InterPro" id="IPR020843">
    <property type="entry name" value="ER"/>
</dbReference>
<dbReference type="GO" id="GO:0016491">
    <property type="term" value="F:oxidoreductase activity"/>
    <property type="evidence" value="ECO:0007669"/>
    <property type="project" value="UniProtKB-KW"/>
</dbReference>
<dbReference type="Pfam" id="PF01494">
    <property type="entry name" value="FAD_binding_3"/>
    <property type="match status" value="1"/>
</dbReference>
<dbReference type="SUPFAM" id="SSF50129">
    <property type="entry name" value="GroES-like"/>
    <property type="match status" value="1"/>
</dbReference>
<dbReference type="PANTHER" id="PTHR45033">
    <property type="match status" value="1"/>
</dbReference>
<organism evidence="6 7">
    <name type="scientific">Xylaria flabelliformis</name>
    <dbReference type="NCBI Taxonomy" id="2512241"/>
    <lineage>
        <taxon>Eukaryota</taxon>
        <taxon>Fungi</taxon>
        <taxon>Dikarya</taxon>
        <taxon>Ascomycota</taxon>
        <taxon>Pezizomycotina</taxon>
        <taxon>Sordariomycetes</taxon>
        <taxon>Xylariomycetidae</taxon>
        <taxon>Xylariales</taxon>
        <taxon>Xylariaceae</taxon>
        <taxon>Xylaria</taxon>
    </lineage>
</organism>
<dbReference type="InterPro" id="IPR036291">
    <property type="entry name" value="NAD(P)-bd_dom_sf"/>
</dbReference>
<dbReference type="CDD" id="cd08276">
    <property type="entry name" value="MDR7"/>
    <property type="match status" value="1"/>
</dbReference>
<dbReference type="Pfam" id="PF00107">
    <property type="entry name" value="ADH_zinc_N"/>
    <property type="match status" value="1"/>
</dbReference>
<dbReference type="Gene3D" id="3.40.50.720">
    <property type="entry name" value="NAD(P)-binding Rossmann-like Domain"/>
    <property type="match status" value="2"/>
</dbReference>
<feature type="domain" description="Enoyl reductase (ER)" evidence="5">
    <location>
        <begin position="10"/>
        <end position="374"/>
    </location>
</feature>
<dbReference type="Gene3D" id="3.90.180.10">
    <property type="entry name" value="Medium-chain alcohol dehydrogenases, catalytic domain"/>
    <property type="match status" value="2"/>
</dbReference>